<dbReference type="STRING" id="278856.A0A212F0Y2"/>
<organism evidence="1 2">
    <name type="scientific">Danaus plexippus plexippus</name>
    <dbReference type="NCBI Taxonomy" id="278856"/>
    <lineage>
        <taxon>Eukaryota</taxon>
        <taxon>Metazoa</taxon>
        <taxon>Ecdysozoa</taxon>
        <taxon>Arthropoda</taxon>
        <taxon>Hexapoda</taxon>
        <taxon>Insecta</taxon>
        <taxon>Pterygota</taxon>
        <taxon>Neoptera</taxon>
        <taxon>Endopterygota</taxon>
        <taxon>Lepidoptera</taxon>
        <taxon>Glossata</taxon>
        <taxon>Ditrysia</taxon>
        <taxon>Papilionoidea</taxon>
        <taxon>Nymphalidae</taxon>
        <taxon>Danainae</taxon>
        <taxon>Danaini</taxon>
        <taxon>Danaina</taxon>
        <taxon>Danaus</taxon>
        <taxon>Danaus</taxon>
    </lineage>
</organism>
<evidence type="ECO:0000313" key="1">
    <source>
        <dbReference type="EMBL" id="OWR47409.1"/>
    </source>
</evidence>
<dbReference type="PANTHER" id="PTHR43975:SF2">
    <property type="entry name" value="EG:BACR7A4.14 PROTEIN-RELATED"/>
    <property type="match status" value="1"/>
</dbReference>
<dbReference type="KEGG" id="dpl:KGM_201626"/>
<gene>
    <name evidence="1" type="ORF">KGM_201626</name>
</gene>
<dbReference type="InterPro" id="IPR002347">
    <property type="entry name" value="SDR_fam"/>
</dbReference>
<dbReference type="OrthoDB" id="47007at2759"/>
<dbReference type="CDD" id="cd05233">
    <property type="entry name" value="SDR_c"/>
    <property type="match status" value="1"/>
</dbReference>
<dbReference type="eggNOG" id="KOG0725">
    <property type="taxonomic scope" value="Eukaryota"/>
</dbReference>
<evidence type="ECO:0000313" key="2">
    <source>
        <dbReference type="Proteomes" id="UP000007151"/>
    </source>
</evidence>
<dbReference type="PRINTS" id="PR00080">
    <property type="entry name" value="SDRFAMILY"/>
</dbReference>
<accession>A0A212F0Y2</accession>
<name>A0A212F0Y2_DANPL</name>
<dbReference type="PRINTS" id="PR00081">
    <property type="entry name" value="GDHRDH"/>
</dbReference>
<dbReference type="Gene3D" id="3.40.50.720">
    <property type="entry name" value="NAD(P)-binding Rossmann-like Domain"/>
    <property type="match status" value="1"/>
</dbReference>
<dbReference type="Pfam" id="PF13561">
    <property type="entry name" value="adh_short_C2"/>
    <property type="match status" value="1"/>
</dbReference>
<dbReference type="PANTHER" id="PTHR43975">
    <property type="entry name" value="ZGC:101858"/>
    <property type="match status" value="1"/>
</dbReference>
<sequence>MTIKNKVVLITGAGSGIGLGIAIRFAKSCAKLSLIDINSDKLDNVALKCEYESKERVLKIVTDISVRDNIKNVVNTTLREYGRIDVVVNCAGTSGNGFITSEELLNDLDIVLNINLKSVIALTHYAANALIESKGCVINIASMLAYFVGKGAIPYIVAKAGVLHFTKCAALELAEKGVRVNSISPGPVKTNILLNIIQNQEKSDEFWDNLGKQTPLGRLVKAEEIAELALFLASNKAMSITGSDFLIDAGSTLSKL</sequence>
<protein>
    <submittedName>
        <fullName evidence="1">Hydroxybutyrate dehydrogenase</fullName>
    </submittedName>
</protein>
<proteinExistence type="predicted"/>
<dbReference type="SUPFAM" id="SSF51735">
    <property type="entry name" value="NAD(P)-binding Rossmann-fold domains"/>
    <property type="match status" value="1"/>
</dbReference>
<dbReference type="Proteomes" id="UP000007151">
    <property type="component" value="Unassembled WGS sequence"/>
</dbReference>
<dbReference type="FunFam" id="3.40.50.720:FF:000084">
    <property type="entry name" value="Short-chain dehydrogenase reductase"/>
    <property type="match status" value="1"/>
</dbReference>
<keyword evidence="2" id="KW-1185">Reference proteome</keyword>
<reference evidence="1 2" key="1">
    <citation type="journal article" date="2011" name="Cell">
        <title>The monarch butterfly genome yields insights into long-distance migration.</title>
        <authorList>
            <person name="Zhan S."/>
            <person name="Merlin C."/>
            <person name="Boore J.L."/>
            <person name="Reppert S.M."/>
        </authorList>
    </citation>
    <scope>NUCLEOTIDE SEQUENCE [LARGE SCALE GENOMIC DNA]</scope>
    <source>
        <strain evidence="1">F-2</strain>
    </source>
</reference>
<dbReference type="EMBL" id="AGBW02010996">
    <property type="protein sequence ID" value="OWR47409.1"/>
    <property type="molecule type" value="Genomic_DNA"/>
</dbReference>
<comment type="caution">
    <text evidence="1">The sequence shown here is derived from an EMBL/GenBank/DDBJ whole genome shotgun (WGS) entry which is preliminary data.</text>
</comment>
<dbReference type="AlphaFoldDB" id="A0A212F0Y2"/>
<dbReference type="InterPro" id="IPR036291">
    <property type="entry name" value="NAD(P)-bd_dom_sf"/>
</dbReference>